<dbReference type="Pfam" id="PF00352">
    <property type="entry name" value="TBP"/>
    <property type="match status" value="1"/>
</dbReference>
<evidence type="ECO:0000256" key="3">
    <source>
        <dbReference type="ARBA" id="ARBA00023163"/>
    </source>
</evidence>
<evidence type="ECO:0000256" key="2">
    <source>
        <dbReference type="ARBA" id="ARBA00023125"/>
    </source>
</evidence>
<organism evidence="4">
    <name type="scientific">viral metagenome</name>
    <dbReference type="NCBI Taxonomy" id="1070528"/>
    <lineage>
        <taxon>unclassified sequences</taxon>
        <taxon>metagenomes</taxon>
        <taxon>organismal metagenomes</taxon>
    </lineage>
</organism>
<evidence type="ECO:0000313" key="4">
    <source>
        <dbReference type="EMBL" id="QHS80667.1"/>
    </source>
</evidence>
<dbReference type="Gene3D" id="3.30.310.10">
    <property type="entry name" value="TATA-Binding Protein"/>
    <property type="match status" value="1"/>
</dbReference>
<dbReference type="EMBL" id="MN740716">
    <property type="protein sequence ID" value="QHS80667.1"/>
    <property type="molecule type" value="Genomic_DNA"/>
</dbReference>
<evidence type="ECO:0000256" key="1">
    <source>
        <dbReference type="ARBA" id="ARBA00005560"/>
    </source>
</evidence>
<dbReference type="InterPro" id="IPR000814">
    <property type="entry name" value="TBP"/>
</dbReference>
<keyword evidence="2" id="KW-0238">DNA-binding</keyword>
<name>A0A6C0ALE6_9ZZZZ</name>
<protein>
    <submittedName>
        <fullName evidence="4">Uncharacterized protein</fullName>
    </submittedName>
</protein>
<accession>A0A6C0ALE6</accession>
<comment type="similarity">
    <text evidence="1">Belongs to the TBP family.</text>
</comment>
<dbReference type="GO" id="GO:0003677">
    <property type="term" value="F:DNA binding"/>
    <property type="evidence" value="ECO:0007669"/>
    <property type="project" value="UniProtKB-KW"/>
</dbReference>
<reference evidence="4" key="1">
    <citation type="journal article" date="2020" name="Nature">
        <title>Giant virus diversity and host interactions through global metagenomics.</title>
        <authorList>
            <person name="Schulz F."/>
            <person name="Roux S."/>
            <person name="Paez-Espino D."/>
            <person name="Jungbluth S."/>
            <person name="Walsh D.A."/>
            <person name="Denef V.J."/>
            <person name="McMahon K.D."/>
            <person name="Konstantinidis K.T."/>
            <person name="Eloe-Fadrosh E.A."/>
            <person name="Kyrpides N.C."/>
            <person name="Woyke T."/>
        </authorList>
    </citation>
    <scope>NUCLEOTIDE SEQUENCE</scope>
    <source>
        <strain evidence="4">GVMAG-S-1091796-13</strain>
    </source>
</reference>
<dbReference type="SUPFAM" id="SSF55945">
    <property type="entry name" value="TATA-box binding protein-like"/>
    <property type="match status" value="2"/>
</dbReference>
<dbReference type="AlphaFoldDB" id="A0A6C0ALE6"/>
<keyword evidence="3" id="KW-0804">Transcription</keyword>
<proteinExistence type="inferred from homology"/>
<dbReference type="GO" id="GO:0006352">
    <property type="term" value="P:DNA-templated transcription initiation"/>
    <property type="evidence" value="ECO:0007669"/>
    <property type="project" value="InterPro"/>
</dbReference>
<sequence length="418" mass="48781">MLNDTNIKISTITLSSQLPACNLNLTNIGKYLDIDKEIIGIKYNYADLNVMKGKYSTTIYKKAKIKNADKINKRLFYNQITIIYNNNGHNVNVKLFKNGSLHLTGCKSVNEGVDITKTIYQKLTGLKDKKDTILLTKDINGVLLDNDNLIYSYINKQIIGHKINKTNQYIINKKEYTIDYKTHMFISKKFETQRRRFIYNLDGTYIGYSKIELLKNKNKFYKKNINIYFDTSNDLIYHNNDNIIGKVTYDIDNLSINNISSIPDIIEINYNCNPFIDTEYYLDINRPDFKEHIDLNVNCINVYFNINFVINRQRLYEKLIDLNYICKYKPESYSGIKLIYKLNLTNDLILEDDSKTKIQGLCTCTSKCTCVNITFLIFQSGNIIITGFKTIEQIEPITNIFINLCKLLRNDIEKRTFL</sequence>
<dbReference type="InterPro" id="IPR012295">
    <property type="entry name" value="TBP_dom_sf"/>
</dbReference>